<dbReference type="EMBL" id="JABAIL010000003">
    <property type="protein sequence ID" value="NLR91742.1"/>
    <property type="molecule type" value="Genomic_DNA"/>
</dbReference>
<proteinExistence type="predicted"/>
<dbReference type="InterPro" id="IPR036291">
    <property type="entry name" value="NAD(P)-bd_dom_sf"/>
</dbReference>
<dbReference type="RefSeq" id="WP_168882457.1">
    <property type="nucleotide sequence ID" value="NZ_JABAIL010000003.1"/>
</dbReference>
<feature type="domain" description="NAD(P)-binding" evidence="1">
    <location>
        <begin position="8"/>
        <end position="199"/>
    </location>
</feature>
<sequence length="211" mass="23553">MKKIVVFGSTGTIGKHVISQSLEKGYQVVAFCRNKEKLQELSHPNLIVMEGNVLHSNDVQKAVTGMDVVIVTLGSGKSRTSTVRSEGTKIIIEAMKNQGISRLLCQTTLGAGESNGNLNFFWKHIMFGWFLKKVFLDHELQEEFVKNSHLNWTIIRPSAFTDGNKTGKYLHGFSPTNKNTKLKIARADVADFIIKQINNTAYIHQTPGVSY</sequence>
<dbReference type="Proteomes" id="UP000585050">
    <property type="component" value="Unassembled WGS sequence"/>
</dbReference>
<dbReference type="InterPro" id="IPR051606">
    <property type="entry name" value="Polyketide_Oxido-like"/>
</dbReference>
<dbReference type="GO" id="GO:0042602">
    <property type="term" value="F:riboflavin reductase (NADPH) activity"/>
    <property type="evidence" value="ECO:0007669"/>
    <property type="project" value="TreeGrafter"/>
</dbReference>
<dbReference type="CDD" id="cd05244">
    <property type="entry name" value="BVR-B_like_SDR_a"/>
    <property type="match status" value="1"/>
</dbReference>
<evidence type="ECO:0000313" key="2">
    <source>
        <dbReference type="EMBL" id="NLR91742.1"/>
    </source>
</evidence>
<dbReference type="Pfam" id="PF13460">
    <property type="entry name" value="NAD_binding_10"/>
    <property type="match status" value="1"/>
</dbReference>
<keyword evidence="3" id="KW-1185">Reference proteome</keyword>
<dbReference type="InterPro" id="IPR016040">
    <property type="entry name" value="NAD(P)-bd_dom"/>
</dbReference>
<gene>
    <name evidence="2" type="ORF">HGP29_11020</name>
</gene>
<dbReference type="PANTHER" id="PTHR43355">
    <property type="entry name" value="FLAVIN REDUCTASE (NADPH)"/>
    <property type="match status" value="1"/>
</dbReference>
<dbReference type="Gene3D" id="3.40.50.720">
    <property type="entry name" value="NAD(P)-binding Rossmann-like Domain"/>
    <property type="match status" value="1"/>
</dbReference>
<evidence type="ECO:0000313" key="3">
    <source>
        <dbReference type="Proteomes" id="UP000585050"/>
    </source>
</evidence>
<evidence type="ECO:0000259" key="1">
    <source>
        <dbReference type="Pfam" id="PF13460"/>
    </source>
</evidence>
<dbReference type="AlphaFoldDB" id="A0A7X8XVW9"/>
<dbReference type="SUPFAM" id="SSF51735">
    <property type="entry name" value="NAD(P)-binding Rossmann-fold domains"/>
    <property type="match status" value="1"/>
</dbReference>
<comment type="caution">
    <text evidence="2">The sequence shown here is derived from an EMBL/GenBank/DDBJ whole genome shotgun (WGS) entry which is preliminary data.</text>
</comment>
<dbReference type="PANTHER" id="PTHR43355:SF2">
    <property type="entry name" value="FLAVIN REDUCTASE (NADPH)"/>
    <property type="match status" value="1"/>
</dbReference>
<dbReference type="GO" id="GO:0004074">
    <property type="term" value="F:biliverdin reductase [NAD(P)H] activity"/>
    <property type="evidence" value="ECO:0007669"/>
    <property type="project" value="TreeGrafter"/>
</dbReference>
<name>A0A7X8XVW9_9BACT</name>
<protein>
    <submittedName>
        <fullName evidence="2">SDR family oxidoreductase</fullName>
    </submittedName>
</protein>
<reference evidence="2 3" key="1">
    <citation type="submission" date="2020-04" db="EMBL/GenBank/DDBJ databases">
        <title>Flammeovirga sp. SR4, a novel species isolated from seawater.</title>
        <authorList>
            <person name="Wang X."/>
        </authorList>
    </citation>
    <scope>NUCLEOTIDE SEQUENCE [LARGE SCALE GENOMIC DNA]</scope>
    <source>
        <strain evidence="2 3">SR4</strain>
    </source>
</reference>
<accession>A0A7X8XVW9</accession>
<organism evidence="2 3">
    <name type="scientific">Flammeovirga agarivorans</name>
    <dbReference type="NCBI Taxonomy" id="2726742"/>
    <lineage>
        <taxon>Bacteria</taxon>
        <taxon>Pseudomonadati</taxon>
        <taxon>Bacteroidota</taxon>
        <taxon>Cytophagia</taxon>
        <taxon>Cytophagales</taxon>
        <taxon>Flammeovirgaceae</taxon>
        <taxon>Flammeovirga</taxon>
    </lineage>
</organism>